<keyword evidence="3" id="KW-0408">Iron</keyword>
<dbReference type="AlphaFoldDB" id="A0A9D2SV29"/>
<keyword evidence="1" id="KW-0004">4Fe-4S</keyword>
<dbReference type="GO" id="GO:0046872">
    <property type="term" value="F:metal ion binding"/>
    <property type="evidence" value="ECO:0007669"/>
    <property type="project" value="UniProtKB-KW"/>
</dbReference>
<name>A0A9D2SV29_9FIRM</name>
<evidence type="ECO:0000313" key="7">
    <source>
        <dbReference type="Proteomes" id="UP000823896"/>
    </source>
</evidence>
<accession>A0A9D2SV29</accession>
<keyword evidence="4" id="KW-0411">Iron-sulfur</keyword>
<dbReference type="GO" id="GO:0051539">
    <property type="term" value="F:4 iron, 4 sulfur cluster binding"/>
    <property type="evidence" value="ECO:0007669"/>
    <property type="project" value="UniProtKB-KW"/>
</dbReference>
<evidence type="ECO:0000259" key="5">
    <source>
        <dbReference type="PROSITE" id="PS51656"/>
    </source>
</evidence>
<reference evidence="6" key="2">
    <citation type="submission" date="2021-04" db="EMBL/GenBank/DDBJ databases">
        <authorList>
            <person name="Gilroy R."/>
        </authorList>
    </citation>
    <scope>NUCLEOTIDE SEQUENCE</scope>
    <source>
        <strain evidence="6">CHK187-11901</strain>
    </source>
</reference>
<dbReference type="Gene3D" id="1.10.15.40">
    <property type="entry name" value="Electron transport complex subunit B, putative Fe-S cluster"/>
    <property type="match status" value="1"/>
</dbReference>
<evidence type="ECO:0000256" key="3">
    <source>
        <dbReference type="ARBA" id="ARBA00023004"/>
    </source>
</evidence>
<proteinExistence type="predicted"/>
<dbReference type="Proteomes" id="UP000823896">
    <property type="component" value="Unassembled WGS sequence"/>
</dbReference>
<evidence type="ECO:0000256" key="4">
    <source>
        <dbReference type="ARBA" id="ARBA00023014"/>
    </source>
</evidence>
<dbReference type="PANTHER" id="PTHR43560">
    <property type="entry name" value="ION-TRANSLOCATING OXIDOREDUCTASE COMPLEX SUBUNIT B"/>
    <property type="match status" value="1"/>
</dbReference>
<reference evidence="6" key="1">
    <citation type="journal article" date="2021" name="PeerJ">
        <title>Extensive microbial diversity within the chicken gut microbiome revealed by metagenomics and culture.</title>
        <authorList>
            <person name="Gilroy R."/>
            <person name="Ravi A."/>
            <person name="Getino M."/>
            <person name="Pursley I."/>
            <person name="Horton D.L."/>
            <person name="Alikhan N.F."/>
            <person name="Baker D."/>
            <person name="Gharbi K."/>
            <person name="Hall N."/>
            <person name="Watson M."/>
            <person name="Adriaenssens E.M."/>
            <person name="Foster-Nyarko E."/>
            <person name="Jarju S."/>
            <person name="Secka A."/>
            <person name="Antonio M."/>
            <person name="Oren A."/>
            <person name="Chaudhuri R.R."/>
            <person name="La Ragione R."/>
            <person name="Hildebrand F."/>
            <person name="Pallen M.J."/>
        </authorList>
    </citation>
    <scope>NUCLEOTIDE SEQUENCE</scope>
    <source>
        <strain evidence="6">CHK187-11901</strain>
    </source>
</reference>
<dbReference type="EMBL" id="DWWM01000042">
    <property type="protein sequence ID" value="HJC36823.1"/>
    <property type="molecule type" value="Genomic_DNA"/>
</dbReference>
<evidence type="ECO:0000256" key="1">
    <source>
        <dbReference type="ARBA" id="ARBA00022485"/>
    </source>
</evidence>
<protein>
    <submittedName>
        <fullName evidence="6">Electron transporter RnfB</fullName>
    </submittedName>
</protein>
<comment type="caution">
    <text evidence="6">The sequence shown here is derived from an EMBL/GenBank/DDBJ whole genome shotgun (WGS) entry which is preliminary data.</text>
</comment>
<evidence type="ECO:0000313" key="6">
    <source>
        <dbReference type="EMBL" id="HJC36823.1"/>
    </source>
</evidence>
<feature type="domain" description="4Fe-4S" evidence="5">
    <location>
        <begin position="29"/>
        <end position="88"/>
    </location>
</feature>
<dbReference type="InterPro" id="IPR007202">
    <property type="entry name" value="4Fe-4S_dom"/>
</dbReference>
<keyword evidence="2" id="KW-0479">Metal-binding</keyword>
<organism evidence="6 7">
    <name type="scientific">Candidatus Merdibacter merdavium</name>
    <dbReference type="NCBI Taxonomy" id="2838692"/>
    <lineage>
        <taxon>Bacteria</taxon>
        <taxon>Bacillati</taxon>
        <taxon>Bacillota</taxon>
        <taxon>Erysipelotrichia</taxon>
        <taxon>Erysipelotrichales</taxon>
        <taxon>Erysipelotrichaceae</taxon>
        <taxon>Merdibacter</taxon>
    </lineage>
</organism>
<dbReference type="Pfam" id="PF04060">
    <property type="entry name" value="FeS"/>
    <property type="match status" value="1"/>
</dbReference>
<gene>
    <name evidence="6" type="ORF">H9702_06795</name>
</gene>
<sequence length="103" mass="11028">MIAAIVMMIVLGAVLGLGLGIADKYLKVEVDERVEKVTEMLPNYNCGGCGYAGCSGLAEALVSGEMDTVCCRPCKPERRQEIVDYLNSTPGPDGTCVHVKMMK</sequence>
<evidence type="ECO:0000256" key="2">
    <source>
        <dbReference type="ARBA" id="ARBA00022723"/>
    </source>
</evidence>
<dbReference type="PROSITE" id="PS51656">
    <property type="entry name" value="4FE4S"/>
    <property type="match status" value="1"/>
</dbReference>
<dbReference type="PANTHER" id="PTHR43560:SF1">
    <property type="entry name" value="ION-TRANSLOCATING OXIDOREDUCTASE COMPLEX SUBUNIT B"/>
    <property type="match status" value="1"/>
</dbReference>
<dbReference type="InterPro" id="IPR050395">
    <property type="entry name" value="4Fe4S_Ferredoxin_RnfB"/>
</dbReference>